<evidence type="ECO:0000259" key="14">
    <source>
        <dbReference type="Pfam" id="PF00593"/>
    </source>
</evidence>
<keyword evidence="5 11" id="KW-0812">Transmembrane</keyword>
<evidence type="ECO:0000256" key="9">
    <source>
        <dbReference type="ARBA" id="ARBA00023136"/>
    </source>
</evidence>
<dbReference type="Pfam" id="PF00593">
    <property type="entry name" value="TonB_dep_Rec_b-barrel"/>
    <property type="match status" value="1"/>
</dbReference>
<comment type="caution">
    <text evidence="16">The sequence shown here is derived from an EMBL/GenBank/DDBJ whole genome shotgun (WGS) entry which is preliminary data.</text>
</comment>
<evidence type="ECO:0000256" key="4">
    <source>
        <dbReference type="ARBA" id="ARBA00022496"/>
    </source>
</evidence>
<keyword evidence="6" id="KW-0408">Iron</keyword>
<keyword evidence="13" id="KW-0732">Signal</keyword>
<evidence type="ECO:0000256" key="3">
    <source>
        <dbReference type="ARBA" id="ARBA00022452"/>
    </source>
</evidence>
<keyword evidence="2 11" id="KW-0813">Transport</keyword>
<evidence type="ECO:0000256" key="5">
    <source>
        <dbReference type="ARBA" id="ARBA00022692"/>
    </source>
</evidence>
<dbReference type="InterPro" id="IPR000531">
    <property type="entry name" value="Beta-barrel_TonB"/>
</dbReference>
<dbReference type="EMBL" id="BNCI01000002">
    <property type="protein sequence ID" value="GHF24916.1"/>
    <property type="molecule type" value="Genomic_DNA"/>
</dbReference>
<reference evidence="16" key="2">
    <citation type="submission" date="2020-09" db="EMBL/GenBank/DDBJ databases">
        <authorList>
            <person name="Sun Q."/>
            <person name="Kim S."/>
        </authorList>
    </citation>
    <scope>NUCLEOTIDE SEQUENCE</scope>
    <source>
        <strain evidence="16">KCTC 42590</strain>
    </source>
</reference>
<evidence type="ECO:0000313" key="17">
    <source>
        <dbReference type="Proteomes" id="UP000630923"/>
    </source>
</evidence>
<comment type="similarity">
    <text evidence="11 12">Belongs to the TonB-dependent receptor family.</text>
</comment>
<reference evidence="16" key="1">
    <citation type="journal article" date="2014" name="Int. J. Syst. Evol. Microbiol.">
        <title>Complete genome sequence of Corynebacterium casei LMG S-19264T (=DSM 44701T), isolated from a smear-ripened cheese.</title>
        <authorList>
            <consortium name="US DOE Joint Genome Institute (JGI-PGF)"/>
            <person name="Walter F."/>
            <person name="Albersmeier A."/>
            <person name="Kalinowski J."/>
            <person name="Ruckert C."/>
        </authorList>
    </citation>
    <scope>NUCLEOTIDE SEQUENCE</scope>
    <source>
        <strain evidence="16">KCTC 42590</strain>
    </source>
</reference>
<keyword evidence="16" id="KW-0675">Receptor</keyword>
<keyword evidence="4" id="KW-0410">Iron transport</keyword>
<name>A0A919E8I7_9PROT</name>
<dbReference type="InterPro" id="IPR036942">
    <property type="entry name" value="Beta-barrel_TonB_sf"/>
</dbReference>
<dbReference type="RefSeq" id="WP_191252439.1">
    <property type="nucleotide sequence ID" value="NZ_BNCI01000002.1"/>
</dbReference>
<evidence type="ECO:0000256" key="12">
    <source>
        <dbReference type="RuleBase" id="RU003357"/>
    </source>
</evidence>
<dbReference type="Gene3D" id="2.40.170.20">
    <property type="entry name" value="TonB-dependent receptor, beta-barrel domain"/>
    <property type="match status" value="1"/>
</dbReference>
<evidence type="ECO:0000256" key="1">
    <source>
        <dbReference type="ARBA" id="ARBA00004571"/>
    </source>
</evidence>
<dbReference type="SUPFAM" id="SSF56935">
    <property type="entry name" value="Porins"/>
    <property type="match status" value="1"/>
</dbReference>
<evidence type="ECO:0000256" key="6">
    <source>
        <dbReference type="ARBA" id="ARBA00023004"/>
    </source>
</evidence>
<evidence type="ECO:0000313" key="16">
    <source>
        <dbReference type="EMBL" id="GHF24916.1"/>
    </source>
</evidence>
<evidence type="ECO:0000256" key="7">
    <source>
        <dbReference type="ARBA" id="ARBA00023065"/>
    </source>
</evidence>
<keyword evidence="17" id="KW-1185">Reference proteome</keyword>
<evidence type="ECO:0000256" key="13">
    <source>
        <dbReference type="SAM" id="SignalP"/>
    </source>
</evidence>
<keyword evidence="9 11" id="KW-0472">Membrane</keyword>
<feature type="domain" description="TonB-dependent receptor-like beta-barrel" evidence="14">
    <location>
        <begin position="250"/>
        <end position="737"/>
    </location>
</feature>
<dbReference type="Proteomes" id="UP000630923">
    <property type="component" value="Unassembled WGS sequence"/>
</dbReference>
<feature type="domain" description="TonB-dependent receptor plug" evidence="15">
    <location>
        <begin position="52"/>
        <end position="159"/>
    </location>
</feature>
<keyword evidence="7" id="KW-0406">Ion transport</keyword>
<evidence type="ECO:0000259" key="15">
    <source>
        <dbReference type="Pfam" id="PF07715"/>
    </source>
</evidence>
<keyword evidence="3 11" id="KW-1134">Transmembrane beta strand</keyword>
<evidence type="ECO:0000256" key="8">
    <source>
        <dbReference type="ARBA" id="ARBA00023077"/>
    </source>
</evidence>
<gene>
    <name evidence="16" type="ORF">GCM10017044_19600</name>
</gene>
<dbReference type="PANTHER" id="PTHR32552:SF81">
    <property type="entry name" value="TONB-DEPENDENT OUTER MEMBRANE RECEPTOR"/>
    <property type="match status" value="1"/>
</dbReference>
<dbReference type="PROSITE" id="PS52016">
    <property type="entry name" value="TONB_DEPENDENT_REC_3"/>
    <property type="match status" value="1"/>
</dbReference>
<organism evidence="16 17">
    <name type="scientific">Kordiimonas sediminis</name>
    <dbReference type="NCBI Taxonomy" id="1735581"/>
    <lineage>
        <taxon>Bacteria</taxon>
        <taxon>Pseudomonadati</taxon>
        <taxon>Pseudomonadota</taxon>
        <taxon>Alphaproteobacteria</taxon>
        <taxon>Kordiimonadales</taxon>
        <taxon>Kordiimonadaceae</taxon>
        <taxon>Kordiimonas</taxon>
    </lineage>
</organism>
<comment type="subcellular location">
    <subcellularLocation>
        <location evidence="1 11">Cell outer membrane</location>
        <topology evidence="1 11">Multi-pass membrane protein</topology>
    </subcellularLocation>
</comment>
<dbReference type="InterPro" id="IPR039426">
    <property type="entry name" value="TonB-dep_rcpt-like"/>
</dbReference>
<proteinExistence type="inferred from homology"/>
<accession>A0A919E8I7</accession>
<evidence type="ECO:0000256" key="11">
    <source>
        <dbReference type="PROSITE-ProRule" id="PRU01360"/>
    </source>
</evidence>
<feature type="chain" id="PRO_5037460517" evidence="13">
    <location>
        <begin position="22"/>
        <end position="772"/>
    </location>
</feature>
<evidence type="ECO:0000256" key="2">
    <source>
        <dbReference type="ARBA" id="ARBA00022448"/>
    </source>
</evidence>
<feature type="signal peptide" evidence="13">
    <location>
        <begin position="1"/>
        <end position="21"/>
    </location>
</feature>
<protein>
    <submittedName>
        <fullName evidence="16">TonB-dependent receptor</fullName>
    </submittedName>
</protein>
<keyword evidence="8 12" id="KW-0798">TonB box</keyword>
<dbReference type="AlphaFoldDB" id="A0A919E8I7"/>
<dbReference type="InterPro" id="IPR012910">
    <property type="entry name" value="Plug_dom"/>
</dbReference>
<dbReference type="Pfam" id="PF07715">
    <property type="entry name" value="Plug"/>
    <property type="match status" value="1"/>
</dbReference>
<dbReference type="CDD" id="cd01347">
    <property type="entry name" value="ligand_gated_channel"/>
    <property type="match status" value="1"/>
</dbReference>
<dbReference type="GO" id="GO:0009279">
    <property type="term" value="C:cell outer membrane"/>
    <property type="evidence" value="ECO:0007669"/>
    <property type="project" value="UniProtKB-SubCell"/>
</dbReference>
<evidence type="ECO:0000256" key="10">
    <source>
        <dbReference type="ARBA" id="ARBA00023237"/>
    </source>
</evidence>
<dbReference type="GO" id="GO:0006826">
    <property type="term" value="P:iron ion transport"/>
    <property type="evidence" value="ECO:0007669"/>
    <property type="project" value="UniProtKB-KW"/>
</dbReference>
<dbReference type="PANTHER" id="PTHR32552">
    <property type="entry name" value="FERRICHROME IRON RECEPTOR-RELATED"/>
    <property type="match status" value="1"/>
</dbReference>
<keyword evidence="10 11" id="KW-0998">Cell outer membrane</keyword>
<sequence>MKFRHEYKVKFLTYASCAAIAATAAPIAVTAQDTTIGLEEITVTAQKRSESLTDVPISIAAMSGEAMDKTGVRQMREIAEFVPNLTISSGNDNNTAVRIRGVGALTRNIGFDTRVGMYVDGVYLGQSPSQNLDILDLERVEVARGPQGTLFGKNTVAGAINLITRKPDDEFALEVRGEYGNYDSYRVGAILNVPLQDNLFARFSISDNHRDGIIKNITTGNYQNERDGTSMRGQIQYEGEGFDVNIAGDALYSRRSAFGGEAVTDWSGTVYPDPHAPNSREIADNVDNFEKRNIWGLSGTVNAELGGDYALKSITAYRDAFVLRQQDTDHSPLDIMSVNYPDSYEQFSQELQLISPDDKPFKYVAGLYYYDQTGETSRLPTIGSDLSVLLNVLAPPLAPAGPLFEGKGVGTYAIVDTKSWAAFVNGTYDITDRLTLGFGVRYTWEKKEVDFDLIGDTVNIGIDFPAAQLFGVAVGPVIDGKTVASLEDSTTYTDLSPTVSLTYALNDDMNVYAKYSSAFKSGGFNVDFVSQTAFDSGLEFDTETVDAFEFGLKGTTSDRRVRFNLAAFWMDFKDYQFNQFVDLGNNLSTITIRNAAKVRSKGIEAELTWLATEGLMLQGSVGIMDAKFRDFPGGGSARNPNGIGADLSGNELPVAPSVSASLAAQYNHPIDGTDLEAVFRADVTHSGSYYTSADNIKVARPGTNIPYGFNDSYTLLNGRIGLESGENWSIYLWARNLLNKDYAFTDGTDFLGTITTTPGELRTYGLELSYKF</sequence>